<keyword evidence="3" id="KW-0677">Repeat</keyword>
<keyword evidence="6" id="KW-0539">Nucleus</keyword>
<evidence type="ECO:0000256" key="1">
    <source>
        <dbReference type="ARBA" id="ARBA00004123"/>
    </source>
</evidence>
<evidence type="ECO:0000256" key="5">
    <source>
        <dbReference type="ARBA" id="ARBA00022833"/>
    </source>
</evidence>
<dbReference type="FunFam" id="3.30.160.60:FF:001583">
    <property type="entry name" value="UBP1-associated proteins 1C"/>
    <property type="match status" value="1"/>
</dbReference>
<dbReference type="GO" id="GO:0005730">
    <property type="term" value="C:nucleolus"/>
    <property type="evidence" value="ECO:0000318"/>
    <property type="project" value="GO_Central"/>
</dbReference>
<dbReference type="GO" id="GO:0003677">
    <property type="term" value="F:DNA binding"/>
    <property type="evidence" value="ECO:0000318"/>
    <property type="project" value="GO_Central"/>
</dbReference>
<sequence length="256" mass="28462">MVWFQCEDCGENLKKPKLANHFRMCSAFKLSCIDCGKMFDQQTVQGHTQCISEAEKYGPKDQAKSPHTQIVKSKPKTDVDVNVGLSSRYPWKCSLCNTTTTSMQTLLGHADGKKHRAKARAYHASQNNDSAPTTISAASVTVPAAAVEVENGDRKRKQSKTGNVNGEVIQAVLKKLKSQEEEPRKKIKWKKIVASILEESPNGILKIKKLQKLVRKEIKKYSGTDEDKAGIQNKLMEKIASSSKFAIESKSVRLVL</sequence>
<dbReference type="GO" id="GO:0006364">
    <property type="term" value="P:rRNA processing"/>
    <property type="evidence" value="ECO:0000318"/>
    <property type="project" value="GO_Central"/>
</dbReference>
<evidence type="ECO:0000313" key="11">
    <source>
        <dbReference type="EMBL" id="KMZ66607.1"/>
    </source>
</evidence>
<protein>
    <submittedName>
        <fullName evidence="11">Putative Cell growth-regulating nucleolar protein</fullName>
    </submittedName>
</protein>
<dbReference type="Gene3D" id="3.30.160.60">
    <property type="entry name" value="Classic Zinc Finger"/>
    <property type="match status" value="1"/>
</dbReference>
<keyword evidence="5" id="KW-0862">Zinc</keyword>
<keyword evidence="4 7" id="KW-0863">Zinc-finger</keyword>
<dbReference type="OrthoDB" id="21474at2759"/>
<dbReference type="Gene3D" id="3.30.1490.490">
    <property type="match status" value="1"/>
</dbReference>
<dbReference type="InterPro" id="IPR014898">
    <property type="entry name" value="Znf_C2H2_LYAR"/>
</dbReference>
<dbReference type="InterPro" id="IPR013087">
    <property type="entry name" value="Znf_C2H2_type"/>
</dbReference>
<evidence type="ECO:0000256" key="2">
    <source>
        <dbReference type="ARBA" id="ARBA00022723"/>
    </source>
</evidence>
<feature type="domain" description="C2H2-type" evidence="9">
    <location>
        <begin position="91"/>
        <end position="115"/>
    </location>
</feature>
<dbReference type="InterPro" id="IPR036236">
    <property type="entry name" value="Znf_C2H2_sf"/>
</dbReference>
<evidence type="ECO:0000259" key="8">
    <source>
        <dbReference type="Pfam" id="PF08790"/>
    </source>
</evidence>
<dbReference type="STRING" id="29655.A0A0K9PEF9"/>
<dbReference type="Pfam" id="PF12874">
    <property type="entry name" value="zf-met"/>
    <property type="match status" value="1"/>
</dbReference>
<comment type="caution">
    <text evidence="11">The sequence shown here is derived from an EMBL/GenBank/DDBJ whole genome shotgun (WGS) entry which is preliminary data.</text>
</comment>
<evidence type="ECO:0000259" key="9">
    <source>
        <dbReference type="Pfam" id="PF12874"/>
    </source>
</evidence>
<accession>A0A0K9PEF9</accession>
<feature type="domain" description="Zinc finger C2H2 LYAR-type" evidence="8">
    <location>
        <begin position="30"/>
        <end position="57"/>
    </location>
</feature>
<dbReference type="Pfam" id="PF08790">
    <property type="entry name" value="zf-LYAR"/>
    <property type="match status" value="1"/>
</dbReference>
<dbReference type="PROSITE" id="PS51804">
    <property type="entry name" value="ZF_C2HC_LYAR"/>
    <property type="match status" value="2"/>
</dbReference>
<name>A0A0K9PEF9_ZOSMR</name>
<dbReference type="InterPro" id="IPR039999">
    <property type="entry name" value="LYAR"/>
</dbReference>
<dbReference type="GO" id="GO:0008270">
    <property type="term" value="F:zinc ion binding"/>
    <property type="evidence" value="ECO:0007669"/>
    <property type="project" value="UniProtKB-KW"/>
</dbReference>
<dbReference type="OMA" id="NHCGDSL"/>
<feature type="domain" description="Cell growth-regulating nucleolar protein-like winged helix" evidence="10">
    <location>
        <begin position="185"/>
        <end position="255"/>
    </location>
</feature>
<dbReference type="FunFam" id="3.30.1490.490:FF:000001">
    <property type="entry name" value="cell growth-regulating nucleolar protein-like"/>
    <property type="match status" value="1"/>
</dbReference>
<comment type="subcellular location">
    <subcellularLocation>
        <location evidence="1">Nucleus</location>
    </subcellularLocation>
</comment>
<dbReference type="PANTHER" id="PTHR13100:SF10">
    <property type="entry name" value="CELL GROWTH-REGULATING NUCLEOLAR PROTEIN"/>
    <property type="match status" value="1"/>
</dbReference>
<dbReference type="InterPro" id="IPR058719">
    <property type="entry name" value="WHD_LYAR"/>
</dbReference>
<dbReference type="GO" id="GO:0000122">
    <property type="term" value="P:negative regulation of transcription by RNA polymerase II"/>
    <property type="evidence" value="ECO:0000318"/>
    <property type="project" value="GO_Central"/>
</dbReference>
<evidence type="ECO:0000259" key="10">
    <source>
        <dbReference type="Pfam" id="PF25879"/>
    </source>
</evidence>
<evidence type="ECO:0000256" key="6">
    <source>
        <dbReference type="ARBA" id="ARBA00023242"/>
    </source>
</evidence>
<dbReference type="EMBL" id="LFYR01000963">
    <property type="protein sequence ID" value="KMZ66607.1"/>
    <property type="molecule type" value="Genomic_DNA"/>
</dbReference>
<evidence type="ECO:0000256" key="7">
    <source>
        <dbReference type="PROSITE-ProRule" id="PRU01145"/>
    </source>
</evidence>
<organism evidence="11 12">
    <name type="scientific">Zostera marina</name>
    <name type="common">Eelgrass</name>
    <dbReference type="NCBI Taxonomy" id="29655"/>
    <lineage>
        <taxon>Eukaryota</taxon>
        <taxon>Viridiplantae</taxon>
        <taxon>Streptophyta</taxon>
        <taxon>Embryophyta</taxon>
        <taxon>Tracheophyta</taxon>
        <taxon>Spermatophyta</taxon>
        <taxon>Magnoliopsida</taxon>
        <taxon>Liliopsida</taxon>
        <taxon>Zosteraceae</taxon>
        <taxon>Zostera</taxon>
    </lineage>
</organism>
<keyword evidence="12" id="KW-1185">Reference proteome</keyword>
<reference evidence="12" key="1">
    <citation type="journal article" date="2016" name="Nature">
        <title>The genome of the seagrass Zostera marina reveals angiosperm adaptation to the sea.</title>
        <authorList>
            <person name="Olsen J.L."/>
            <person name="Rouze P."/>
            <person name="Verhelst B."/>
            <person name="Lin Y.-C."/>
            <person name="Bayer T."/>
            <person name="Collen J."/>
            <person name="Dattolo E."/>
            <person name="De Paoli E."/>
            <person name="Dittami S."/>
            <person name="Maumus F."/>
            <person name="Michel G."/>
            <person name="Kersting A."/>
            <person name="Lauritano C."/>
            <person name="Lohaus R."/>
            <person name="Toepel M."/>
            <person name="Tonon T."/>
            <person name="Vanneste K."/>
            <person name="Amirebrahimi M."/>
            <person name="Brakel J."/>
            <person name="Bostroem C."/>
            <person name="Chovatia M."/>
            <person name="Grimwood J."/>
            <person name="Jenkins J.W."/>
            <person name="Jueterbock A."/>
            <person name="Mraz A."/>
            <person name="Stam W.T."/>
            <person name="Tice H."/>
            <person name="Bornberg-Bauer E."/>
            <person name="Green P.J."/>
            <person name="Pearson G.A."/>
            <person name="Procaccini G."/>
            <person name="Duarte C.M."/>
            <person name="Schmutz J."/>
            <person name="Reusch T.B.H."/>
            <person name="Van de Peer Y."/>
        </authorList>
    </citation>
    <scope>NUCLEOTIDE SEQUENCE [LARGE SCALE GENOMIC DNA]</scope>
    <source>
        <strain evidence="12">cv. Finnish</strain>
    </source>
</reference>
<dbReference type="Pfam" id="PF25879">
    <property type="entry name" value="WHD_LYAR"/>
    <property type="match status" value="1"/>
</dbReference>
<evidence type="ECO:0000256" key="4">
    <source>
        <dbReference type="ARBA" id="ARBA00022771"/>
    </source>
</evidence>
<dbReference type="Proteomes" id="UP000036987">
    <property type="component" value="Unassembled WGS sequence"/>
</dbReference>
<evidence type="ECO:0000256" key="3">
    <source>
        <dbReference type="ARBA" id="ARBA00022737"/>
    </source>
</evidence>
<keyword evidence="2" id="KW-0479">Metal-binding</keyword>
<dbReference type="PANTHER" id="PTHR13100">
    <property type="entry name" value="CELL GROWTH-REGULATING NUCLEOLAR PROTEIN LYAR"/>
    <property type="match status" value="1"/>
</dbReference>
<dbReference type="SUPFAM" id="SSF57667">
    <property type="entry name" value="beta-beta-alpha zinc fingers"/>
    <property type="match status" value="3"/>
</dbReference>
<gene>
    <name evidence="11" type="ORF">ZOSMA_292G00270</name>
</gene>
<dbReference type="AlphaFoldDB" id="A0A0K9PEF9"/>
<evidence type="ECO:0000313" key="12">
    <source>
        <dbReference type="Proteomes" id="UP000036987"/>
    </source>
</evidence>
<proteinExistence type="predicted"/>